<dbReference type="RefSeq" id="XP_010943118.2">
    <property type="nucleotide sequence ID" value="XM_010944816.2"/>
</dbReference>
<keyword evidence="2" id="KW-1185">Reference proteome</keyword>
<reference evidence="3" key="1">
    <citation type="submission" date="2025-08" db="UniProtKB">
        <authorList>
            <consortium name="RefSeq"/>
        </authorList>
    </citation>
    <scope>IDENTIFICATION</scope>
</reference>
<keyword evidence="1" id="KW-0249">Electron transport</keyword>
<dbReference type="PANTHER" id="PTHR33558">
    <property type="entry name" value="GLUTAREDOXIN-LIKE PROTEIN C5ORF63 HOMOLOG"/>
    <property type="match status" value="1"/>
</dbReference>
<dbReference type="FunCoup" id="A0A6I9SGW7">
    <property type="interactions" value="471"/>
</dbReference>
<dbReference type="Pfam" id="PF05768">
    <property type="entry name" value="Glrx-like"/>
    <property type="match status" value="1"/>
</dbReference>
<dbReference type="SUPFAM" id="SSF52833">
    <property type="entry name" value="Thioredoxin-like"/>
    <property type="match status" value="1"/>
</dbReference>
<dbReference type="InParanoid" id="A0A6I9SGW7"/>
<dbReference type="GeneID" id="105060928"/>
<keyword evidence="1" id="KW-0813">Transport</keyword>
<name>A0A6I9SGW7_ELAGV</name>
<comment type="similarity">
    <text evidence="1">Belongs to the glutaredoxin family.</text>
</comment>
<protein>
    <recommendedName>
        <fullName evidence="1">Glutaredoxin-like protein</fullName>
    </recommendedName>
</protein>
<accession>A0A6I9SGW7</accession>
<evidence type="ECO:0000256" key="1">
    <source>
        <dbReference type="RuleBase" id="RU363082"/>
    </source>
</evidence>
<dbReference type="InterPro" id="IPR008554">
    <property type="entry name" value="Glutaredoxin-like"/>
</dbReference>
<dbReference type="PANTHER" id="PTHR33558:SF1">
    <property type="entry name" value="GLUTAREDOXIN-LIKE PROTEIN C5ORF63 HOMOLOG"/>
    <property type="match status" value="1"/>
</dbReference>
<dbReference type="Gene3D" id="3.40.30.10">
    <property type="entry name" value="Glutaredoxin"/>
    <property type="match status" value="1"/>
</dbReference>
<dbReference type="Proteomes" id="UP000504607">
    <property type="component" value="Unplaced"/>
</dbReference>
<sequence>MITALTCDPGTPYNNNAPSIHIREPNPVSWLIRDPVSTCRCNRTAAHTAQGGLDRTLLRQMAAVVFSSAIVAVRFSPRSLRPLAAALSGRGGGEQRRLVLYTKPGCCLCDGLKEKLDAAIYLDGPSSIHLQVRDITANPEWEKLYQYEIPVLAKIRPDGTEETLPRLSPRLGVELIQKKIAAAFEQ</sequence>
<organism evidence="2 3">
    <name type="scientific">Elaeis guineensis var. tenera</name>
    <name type="common">Oil palm</name>
    <dbReference type="NCBI Taxonomy" id="51953"/>
    <lineage>
        <taxon>Eukaryota</taxon>
        <taxon>Viridiplantae</taxon>
        <taxon>Streptophyta</taxon>
        <taxon>Embryophyta</taxon>
        <taxon>Tracheophyta</taxon>
        <taxon>Spermatophyta</taxon>
        <taxon>Magnoliopsida</taxon>
        <taxon>Liliopsida</taxon>
        <taxon>Arecaceae</taxon>
        <taxon>Arecoideae</taxon>
        <taxon>Cocoseae</taxon>
        <taxon>Elaeidinae</taxon>
        <taxon>Elaeis</taxon>
    </lineage>
</organism>
<dbReference type="InterPro" id="IPR052565">
    <property type="entry name" value="Glutaredoxin-like_YDR286C"/>
</dbReference>
<evidence type="ECO:0000313" key="3">
    <source>
        <dbReference type="RefSeq" id="XP_010943118.2"/>
    </source>
</evidence>
<dbReference type="AlphaFoldDB" id="A0A6I9SGW7"/>
<dbReference type="KEGG" id="egu:105060928"/>
<evidence type="ECO:0000313" key="2">
    <source>
        <dbReference type="Proteomes" id="UP000504607"/>
    </source>
</evidence>
<proteinExistence type="inferred from homology"/>
<dbReference type="OrthoDB" id="2016230at2759"/>
<dbReference type="InterPro" id="IPR036249">
    <property type="entry name" value="Thioredoxin-like_sf"/>
</dbReference>
<gene>
    <name evidence="3" type="primary">LOC105060928</name>
</gene>